<proteinExistence type="inferred from homology"/>
<dbReference type="Proteomes" id="UP001499987">
    <property type="component" value="Unassembled WGS sequence"/>
</dbReference>
<evidence type="ECO:0000256" key="1">
    <source>
        <dbReference type="ARBA" id="ARBA00006328"/>
    </source>
</evidence>
<evidence type="ECO:0000259" key="3">
    <source>
        <dbReference type="Pfam" id="PF05368"/>
    </source>
</evidence>
<dbReference type="Pfam" id="PF05368">
    <property type="entry name" value="NmrA"/>
    <property type="match status" value="1"/>
</dbReference>
<organism evidence="4 5">
    <name type="scientific">Kitasatospora arboriphila</name>
    <dbReference type="NCBI Taxonomy" id="258052"/>
    <lineage>
        <taxon>Bacteria</taxon>
        <taxon>Bacillati</taxon>
        <taxon>Actinomycetota</taxon>
        <taxon>Actinomycetes</taxon>
        <taxon>Kitasatosporales</taxon>
        <taxon>Streptomycetaceae</taxon>
        <taxon>Kitasatospora</taxon>
    </lineage>
</organism>
<dbReference type="PANTHER" id="PTHR42748">
    <property type="entry name" value="NITROGEN METABOLITE REPRESSION PROTEIN NMRA FAMILY MEMBER"/>
    <property type="match status" value="1"/>
</dbReference>
<sequence>MGILPINYLRGAENSSYSVCMTQTSYVAVAGATGTQGAAVVDALLARGLSVRALTRTPDSAAARSLAAAGARVLAADFDDRESLDTALAGAAALFAMSTPFGTDLATEVRQGTALVEAAADARVGHIVFTSAAHADRDTGIPHFDSKYRIERRLAGLGVPWTVLGPAAFMENYAGEWTLQGLREGSFVLPMPPECPLALVPARDIGAFAALALTRPDEFAGRRIDLASDTLTCPGIAEVLSSATGRPIGFRRLPLAEIEAYSADLAAMFRYFTETGLDIDTAALRRDHPEVGWQDFAAWAHGRTWPL</sequence>
<dbReference type="PANTHER" id="PTHR42748:SF7">
    <property type="entry name" value="NMRA LIKE REDOX SENSOR 1-RELATED"/>
    <property type="match status" value="1"/>
</dbReference>
<feature type="domain" description="NmrA-like" evidence="3">
    <location>
        <begin position="24"/>
        <end position="283"/>
    </location>
</feature>
<evidence type="ECO:0000313" key="5">
    <source>
        <dbReference type="Proteomes" id="UP001499987"/>
    </source>
</evidence>
<dbReference type="EMBL" id="BAAALD010000026">
    <property type="protein sequence ID" value="GAA1085038.1"/>
    <property type="molecule type" value="Genomic_DNA"/>
</dbReference>
<keyword evidence="5" id="KW-1185">Reference proteome</keyword>
<evidence type="ECO:0000256" key="2">
    <source>
        <dbReference type="ARBA" id="ARBA00022857"/>
    </source>
</evidence>
<protein>
    <submittedName>
        <fullName evidence="4">NmrA/HSCARG family protein</fullName>
    </submittedName>
</protein>
<gene>
    <name evidence="4" type="ORF">GCM10009663_30930</name>
</gene>
<dbReference type="Gene3D" id="3.90.25.10">
    <property type="entry name" value="UDP-galactose 4-epimerase, domain 1"/>
    <property type="match status" value="1"/>
</dbReference>
<comment type="caution">
    <text evidence="4">The sequence shown here is derived from an EMBL/GenBank/DDBJ whole genome shotgun (WGS) entry which is preliminary data.</text>
</comment>
<dbReference type="InterPro" id="IPR051164">
    <property type="entry name" value="NmrA-like_oxidored"/>
</dbReference>
<comment type="similarity">
    <text evidence="1">Belongs to the NmrA-type oxidoreductase family.</text>
</comment>
<evidence type="ECO:0000313" key="4">
    <source>
        <dbReference type="EMBL" id="GAA1085038.1"/>
    </source>
</evidence>
<dbReference type="SUPFAM" id="SSF51735">
    <property type="entry name" value="NAD(P)-binding Rossmann-fold domains"/>
    <property type="match status" value="1"/>
</dbReference>
<dbReference type="InterPro" id="IPR008030">
    <property type="entry name" value="NmrA-like"/>
</dbReference>
<dbReference type="Gene3D" id="3.40.50.720">
    <property type="entry name" value="NAD(P)-binding Rossmann-like Domain"/>
    <property type="match status" value="1"/>
</dbReference>
<accession>A0ABP4E100</accession>
<dbReference type="InterPro" id="IPR036291">
    <property type="entry name" value="NAD(P)-bd_dom_sf"/>
</dbReference>
<keyword evidence="2" id="KW-0521">NADP</keyword>
<dbReference type="CDD" id="cd05251">
    <property type="entry name" value="NmrA_like_SDR_a"/>
    <property type="match status" value="1"/>
</dbReference>
<name>A0ABP4E100_9ACTN</name>
<reference evidence="5" key="1">
    <citation type="journal article" date="2019" name="Int. J. Syst. Evol. Microbiol.">
        <title>The Global Catalogue of Microorganisms (GCM) 10K type strain sequencing project: providing services to taxonomists for standard genome sequencing and annotation.</title>
        <authorList>
            <consortium name="The Broad Institute Genomics Platform"/>
            <consortium name="The Broad Institute Genome Sequencing Center for Infectious Disease"/>
            <person name="Wu L."/>
            <person name="Ma J."/>
        </authorList>
    </citation>
    <scope>NUCLEOTIDE SEQUENCE [LARGE SCALE GENOMIC DNA]</scope>
    <source>
        <strain evidence="5">JCM 13002</strain>
    </source>
</reference>